<proteinExistence type="inferred from homology"/>
<gene>
    <name evidence="5" type="ORF">D2E24_0066</name>
</gene>
<evidence type="ECO:0000256" key="1">
    <source>
        <dbReference type="ARBA" id="ARBA00006096"/>
    </source>
</evidence>
<keyword evidence="6" id="KW-1185">Reference proteome</keyword>
<dbReference type="SUPFAM" id="SSF56601">
    <property type="entry name" value="beta-lactamase/transpeptidase-like"/>
    <property type="match status" value="1"/>
</dbReference>
<dbReference type="EMBL" id="QXGK01000001">
    <property type="protein sequence ID" value="RSX58770.1"/>
    <property type="molecule type" value="Genomic_DNA"/>
</dbReference>
<dbReference type="Proteomes" id="UP000287470">
    <property type="component" value="Unassembled WGS sequence"/>
</dbReference>
<evidence type="ECO:0000256" key="3">
    <source>
        <dbReference type="SAM" id="MobiDB-lite"/>
    </source>
</evidence>
<dbReference type="InterPro" id="IPR012338">
    <property type="entry name" value="Beta-lactam/transpept-like"/>
</dbReference>
<comment type="similarity">
    <text evidence="1">Belongs to the peptidase S13 family.</text>
</comment>
<comment type="caution">
    <text evidence="5">The sequence shown here is derived from an EMBL/GenBank/DDBJ whole genome shotgun (WGS) entry which is preliminary data.</text>
</comment>
<dbReference type="PRINTS" id="PR00922">
    <property type="entry name" value="DADACBPTASE3"/>
</dbReference>
<dbReference type="Gene3D" id="3.40.710.10">
    <property type="entry name" value="DD-peptidase/beta-lactamase superfamily"/>
    <property type="match status" value="2"/>
</dbReference>
<sequence length="559" mass="56108">MPEHGEHMDDATMEGATASDAMSGTVPAAGTASPDPSSRDVTTGDDARSADRPADGGASSVGAAAFGPADDDDVIVPLTMPGTRRDLRRRAARRRTLTIILSATLVVALAVGYALGDIAGILPGPLTLDPVARRDVPAARTVRGAGIVAEADDAAAPDAAAVQRLVDAFGATDGVGDDWSVVVTDRTGATLASHAADTPREPASTLKTLTALAAASTLDMGSTLATETYLTQGTATPTLTLKGNGDMLLSAGESDPSHVNGRAGLATLARDTATALAQRGIGTVRLVYDDTLFGTDRYPATVADNNPDNLYYTAVSALAVDGGRQWGGAEPADPDLFHAYPTLSQTPALDAADTFATLLAAAGITVDGSPASGSAPADASPIAAVESATLSEIMAFTMRHSDNTLAEEFGRLTALATGEANSPQGGVAAVRKTLTSLGIDLTGLTMADCSGLSTGSKVRVSTLAAVQARNLTAAGAAAAAEGLSIPGLVGTAATRAVADDTAGLLRVKTGSLGEVTSMAGTVTRLAGGTLVFAVVVNTPDDMAEARAAIDTFVDDLARL</sequence>
<feature type="compositionally biased region" description="Basic and acidic residues" evidence="3">
    <location>
        <begin position="1"/>
        <end position="10"/>
    </location>
</feature>
<feature type="region of interest" description="Disordered" evidence="3">
    <location>
        <begin position="1"/>
        <end position="66"/>
    </location>
</feature>
<dbReference type="GO" id="GO:0006508">
    <property type="term" value="P:proteolysis"/>
    <property type="evidence" value="ECO:0007669"/>
    <property type="project" value="InterPro"/>
</dbReference>
<dbReference type="AlphaFoldDB" id="A0A430FWM1"/>
<organism evidence="5 6">
    <name type="scientific">Bifidobacterium samirii</name>
    <dbReference type="NCBI Taxonomy" id="2306974"/>
    <lineage>
        <taxon>Bacteria</taxon>
        <taxon>Bacillati</taxon>
        <taxon>Actinomycetota</taxon>
        <taxon>Actinomycetes</taxon>
        <taxon>Bifidobacteriales</taxon>
        <taxon>Bifidobacteriaceae</taxon>
        <taxon>Bifidobacterium</taxon>
    </lineage>
</organism>
<keyword evidence="5" id="KW-0121">Carboxypeptidase</keyword>
<keyword evidence="2" id="KW-0378">Hydrolase</keyword>
<dbReference type="Pfam" id="PF02113">
    <property type="entry name" value="Peptidase_S13"/>
    <property type="match status" value="2"/>
</dbReference>
<name>A0A430FWM1_9BIFI</name>
<dbReference type="PANTHER" id="PTHR30023:SF0">
    <property type="entry name" value="PENICILLIN-SENSITIVE CARBOXYPEPTIDASE A"/>
    <property type="match status" value="1"/>
</dbReference>
<feature type="compositionally biased region" description="Low complexity" evidence="3">
    <location>
        <begin position="55"/>
        <end position="66"/>
    </location>
</feature>
<dbReference type="InterPro" id="IPR000667">
    <property type="entry name" value="Peptidase_S13"/>
</dbReference>
<reference evidence="5 6" key="1">
    <citation type="submission" date="2018-09" db="EMBL/GenBank/DDBJ databases">
        <title>Characterization of the phylogenetic diversity of five novel species belonging to the genus Bifidobacterium.</title>
        <authorList>
            <person name="Lugli G.A."/>
            <person name="Duranti S."/>
            <person name="Milani C."/>
        </authorList>
    </citation>
    <scope>NUCLEOTIDE SEQUENCE [LARGE SCALE GENOMIC DNA]</scope>
    <source>
        <strain evidence="5 6">2033B</strain>
    </source>
</reference>
<keyword evidence="4" id="KW-0812">Transmembrane</keyword>
<evidence type="ECO:0000313" key="5">
    <source>
        <dbReference type="EMBL" id="RSX58770.1"/>
    </source>
</evidence>
<dbReference type="PANTHER" id="PTHR30023">
    <property type="entry name" value="D-ALANYL-D-ALANINE CARBOXYPEPTIDASE"/>
    <property type="match status" value="1"/>
</dbReference>
<protein>
    <submittedName>
        <fullName evidence="5">D-alanyl-D-alanine carboxypeptidase</fullName>
    </submittedName>
</protein>
<keyword evidence="4" id="KW-0472">Membrane</keyword>
<dbReference type="GO" id="GO:0004185">
    <property type="term" value="F:serine-type carboxypeptidase activity"/>
    <property type="evidence" value="ECO:0007669"/>
    <property type="project" value="InterPro"/>
</dbReference>
<dbReference type="GO" id="GO:0000270">
    <property type="term" value="P:peptidoglycan metabolic process"/>
    <property type="evidence" value="ECO:0007669"/>
    <property type="project" value="TreeGrafter"/>
</dbReference>
<keyword evidence="5" id="KW-0645">Protease</keyword>
<feature type="compositionally biased region" description="Basic and acidic residues" evidence="3">
    <location>
        <begin position="45"/>
        <end position="54"/>
    </location>
</feature>
<feature type="transmembrane region" description="Helical" evidence="4">
    <location>
        <begin position="97"/>
        <end position="116"/>
    </location>
</feature>
<evidence type="ECO:0000256" key="4">
    <source>
        <dbReference type="SAM" id="Phobius"/>
    </source>
</evidence>
<evidence type="ECO:0000256" key="2">
    <source>
        <dbReference type="ARBA" id="ARBA00022801"/>
    </source>
</evidence>
<keyword evidence="4" id="KW-1133">Transmembrane helix</keyword>
<accession>A0A430FWM1</accession>
<evidence type="ECO:0000313" key="6">
    <source>
        <dbReference type="Proteomes" id="UP000287470"/>
    </source>
</evidence>